<dbReference type="GO" id="GO:0048598">
    <property type="term" value="P:embryonic morphogenesis"/>
    <property type="evidence" value="ECO:0007669"/>
    <property type="project" value="TreeGrafter"/>
</dbReference>
<evidence type="ECO:0000256" key="7">
    <source>
        <dbReference type="ARBA" id="ARBA00022553"/>
    </source>
</evidence>
<dbReference type="Pfam" id="PF00069">
    <property type="entry name" value="Pkinase"/>
    <property type="match status" value="1"/>
</dbReference>
<evidence type="ECO:0000259" key="22">
    <source>
        <dbReference type="PROSITE" id="PS50081"/>
    </source>
</evidence>
<feature type="binding site" evidence="19">
    <location>
        <position position="97"/>
    </location>
    <ligand>
        <name>ATP</name>
        <dbReference type="ChEBI" id="CHEBI:30616"/>
    </ligand>
</feature>
<dbReference type="InterPro" id="IPR050839">
    <property type="entry name" value="Rho-assoc_Ser/Thr_Kinase"/>
</dbReference>
<keyword evidence="8" id="KW-0808">Transferase</keyword>
<evidence type="ECO:0000259" key="21">
    <source>
        <dbReference type="PROSITE" id="PS50011"/>
    </source>
</evidence>
<dbReference type="PROSITE" id="PS51285">
    <property type="entry name" value="AGC_KINASE_CTER"/>
    <property type="match status" value="1"/>
</dbReference>
<dbReference type="InterPro" id="IPR046349">
    <property type="entry name" value="C1-like_sf"/>
</dbReference>
<evidence type="ECO:0000313" key="26">
    <source>
        <dbReference type="Proteomes" id="UP000230233"/>
    </source>
</evidence>
<evidence type="ECO:0000256" key="1">
    <source>
        <dbReference type="ARBA" id="ARBA00001946"/>
    </source>
</evidence>
<dbReference type="InterPro" id="IPR011009">
    <property type="entry name" value="Kinase-like_dom_sf"/>
</dbReference>
<protein>
    <recommendedName>
        <fullName evidence="4">non-specific serine/threonine protein kinase</fullName>
        <ecNumber evidence="4">2.7.11.1</ecNumber>
    </recommendedName>
</protein>
<dbReference type="GO" id="GO:0008270">
    <property type="term" value="F:zinc ion binding"/>
    <property type="evidence" value="ECO:0007669"/>
    <property type="project" value="UniProtKB-KW"/>
</dbReference>
<dbReference type="PANTHER" id="PTHR22988:SF73">
    <property type="entry name" value="RHO-ASSOCIATED PROTEIN KINASE"/>
    <property type="match status" value="1"/>
</dbReference>
<feature type="domain" description="AGC-kinase C-terminal" evidence="23">
    <location>
        <begin position="344"/>
        <end position="415"/>
    </location>
</feature>
<organism evidence="25 26">
    <name type="scientific">Caenorhabditis nigoni</name>
    <dbReference type="NCBI Taxonomy" id="1611254"/>
    <lineage>
        <taxon>Eukaryota</taxon>
        <taxon>Metazoa</taxon>
        <taxon>Ecdysozoa</taxon>
        <taxon>Nematoda</taxon>
        <taxon>Chromadorea</taxon>
        <taxon>Rhabditida</taxon>
        <taxon>Rhabditina</taxon>
        <taxon>Rhabditomorpha</taxon>
        <taxon>Rhabditoidea</taxon>
        <taxon>Rhabditidae</taxon>
        <taxon>Peloderinae</taxon>
        <taxon>Caenorhabditis</taxon>
    </lineage>
</organism>
<keyword evidence="17" id="KW-0206">Cytoskeleton</keyword>
<evidence type="ECO:0000256" key="9">
    <source>
        <dbReference type="ARBA" id="ARBA00022723"/>
    </source>
</evidence>
<dbReference type="SUPFAM" id="SSF57889">
    <property type="entry name" value="Cysteine-rich domain"/>
    <property type="match status" value="1"/>
</dbReference>
<dbReference type="STRING" id="1611254.A0A2G5VEQ8"/>
<dbReference type="PROSITE" id="PS50081">
    <property type="entry name" value="ZF_DAG_PE_2"/>
    <property type="match status" value="1"/>
</dbReference>
<dbReference type="Gene3D" id="3.30.200.20">
    <property type="entry name" value="Phosphorylase Kinase, domain 1"/>
    <property type="match status" value="1"/>
</dbReference>
<dbReference type="Proteomes" id="UP000230233">
    <property type="component" value="Chromosome I"/>
</dbReference>
<dbReference type="SMART" id="SM00109">
    <property type="entry name" value="C1"/>
    <property type="match status" value="1"/>
</dbReference>
<dbReference type="SMART" id="SM00133">
    <property type="entry name" value="S_TK_X"/>
    <property type="match status" value="1"/>
</dbReference>
<dbReference type="AlphaFoldDB" id="A0A2G5VEQ8"/>
<dbReference type="OrthoDB" id="3638488at2759"/>
<dbReference type="PROSITE" id="PS00108">
    <property type="entry name" value="PROTEIN_KINASE_ST"/>
    <property type="match status" value="1"/>
</dbReference>
<feature type="coiled-coil region" evidence="20">
    <location>
        <begin position="624"/>
        <end position="714"/>
    </location>
</feature>
<comment type="subcellular location">
    <subcellularLocation>
        <location evidence="2">Cytoplasm</location>
        <location evidence="2">Cytoskeleton</location>
    </subcellularLocation>
</comment>
<dbReference type="GO" id="GO:1901888">
    <property type="term" value="P:regulation of cell junction assembly"/>
    <property type="evidence" value="ECO:0007669"/>
    <property type="project" value="TreeGrafter"/>
</dbReference>
<dbReference type="GO" id="GO:0031267">
    <property type="term" value="F:small GTPase binding"/>
    <property type="evidence" value="ECO:0007669"/>
    <property type="project" value="InterPro"/>
</dbReference>
<dbReference type="FunFam" id="1.10.510.10:FF:000047">
    <property type="entry name" value="Rho-associated protein kinase 1"/>
    <property type="match status" value="1"/>
</dbReference>
<keyword evidence="14 19" id="KW-0067">ATP-binding</keyword>
<keyword evidence="9" id="KW-0479">Metal-binding</keyword>
<keyword evidence="13" id="KW-0862">Zinc</keyword>
<evidence type="ECO:0000256" key="3">
    <source>
        <dbReference type="ARBA" id="ARBA00009903"/>
    </source>
</evidence>
<dbReference type="Gene3D" id="3.30.60.20">
    <property type="match status" value="1"/>
</dbReference>
<evidence type="ECO:0000256" key="4">
    <source>
        <dbReference type="ARBA" id="ARBA00012513"/>
    </source>
</evidence>
<accession>A0A2G5VEQ8</accession>
<gene>
    <name evidence="25" type="primary">Cni-let-502</name>
    <name evidence="25" type="synonym">Cnig_chr_I.g1222</name>
    <name evidence="25" type="ORF">B9Z55_001222</name>
</gene>
<dbReference type="GO" id="GO:0005856">
    <property type="term" value="C:cytoskeleton"/>
    <property type="evidence" value="ECO:0007669"/>
    <property type="project" value="UniProtKB-SubCell"/>
</dbReference>
<dbReference type="Gene3D" id="2.30.29.30">
    <property type="entry name" value="Pleckstrin-homology domain (PH domain)/Phosphotyrosine-binding domain (PTB)"/>
    <property type="match status" value="1"/>
</dbReference>
<comment type="cofactor">
    <cofactor evidence="1">
        <name>Mg(2+)</name>
        <dbReference type="ChEBI" id="CHEBI:18420"/>
    </cofactor>
</comment>
<evidence type="ECO:0000256" key="18">
    <source>
        <dbReference type="PROSITE-ProRule" id="PRU01206"/>
    </source>
</evidence>
<evidence type="ECO:0000256" key="6">
    <source>
        <dbReference type="ARBA" id="ARBA00022527"/>
    </source>
</evidence>
<dbReference type="InterPro" id="IPR017441">
    <property type="entry name" value="Protein_kinase_ATP_BS"/>
</dbReference>
<dbReference type="SUPFAM" id="SSF56112">
    <property type="entry name" value="Protein kinase-like (PK-like)"/>
    <property type="match status" value="1"/>
</dbReference>
<keyword evidence="6" id="KW-0723">Serine/threonine-protein kinase</keyword>
<evidence type="ECO:0000256" key="2">
    <source>
        <dbReference type="ARBA" id="ARBA00004245"/>
    </source>
</evidence>
<dbReference type="EMBL" id="PDUG01000001">
    <property type="protein sequence ID" value="PIC50243.1"/>
    <property type="molecule type" value="Genomic_DNA"/>
</dbReference>
<dbReference type="GO" id="GO:0005524">
    <property type="term" value="F:ATP binding"/>
    <property type="evidence" value="ECO:0007669"/>
    <property type="project" value="UniProtKB-UniRule"/>
</dbReference>
<dbReference type="PROSITE" id="PS51859">
    <property type="entry name" value="RHO_BD"/>
    <property type="match status" value="1"/>
</dbReference>
<evidence type="ECO:0000256" key="8">
    <source>
        <dbReference type="ARBA" id="ARBA00022679"/>
    </source>
</evidence>
<feature type="domain" description="Protein kinase" evidence="21">
    <location>
        <begin position="68"/>
        <end position="343"/>
    </location>
</feature>
<dbReference type="PROSITE" id="PS00107">
    <property type="entry name" value="PROTEIN_KINASE_ATP"/>
    <property type="match status" value="1"/>
</dbReference>
<dbReference type="InterPro" id="IPR011993">
    <property type="entry name" value="PH-like_dom_sf"/>
</dbReference>
<dbReference type="GO" id="GO:0005737">
    <property type="term" value="C:cytoplasm"/>
    <property type="evidence" value="ECO:0007669"/>
    <property type="project" value="TreeGrafter"/>
</dbReference>
<keyword evidence="12" id="KW-0418">Kinase</keyword>
<dbReference type="InterPro" id="IPR000719">
    <property type="entry name" value="Prot_kinase_dom"/>
</dbReference>
<evidence type="ECO:0000259" key="24">
    <source>
        <dbReference type="PROSITE" id="PS51859"/>
    </source>
</evidence>
<keyword evidence="7" id="KW-0597">Phosphoprotein</keyword>
<evidence type="ECO:0000256" key="13">
    <source>
        <dbReference type="ARBA" id="ARBA00022833"/>
    </source>
</evidence>
<dbReference type="InterPro" id="IPR000961">
    <property type="entry name" value="AGC-kinase_C"/>
</dbReference>
<feature type="coiled-coil region" evidence="20">
    <location>
        <begin position="747"/>
        <end position="853"/>
    </location>
</feature>
<dbReference type="GO" id="GO:0007266">
    <property type="term" value="P:Rho protein signal transduction"/>
    <property type="evidence" value="ECO:0007669"/>
    <property type="project" value="UniProtKB-UniRule"/>
</dbReference>
<keyword evidence="10 19" id="KW-0547">Nucleotide-binding</keyword>
<evidence type="ECO:0000256" key="14">
    <source>
        <dbReference type="ARBA" id="ARBA00022840"/>
    </source>
</evidence>
<dbReference type="Gene3D" id="1.10.510.10">
    <property type="entry name" value="Transferase(Phosphotransferase) domain 1"/>
    <property type="match status" value="1"/>
</dbReference>
<dbReference type="InterPro" id="IPR008271">
    <property type="entry name" value="Ser/Thr_kinase_AS"/>
</dbReference>
<dbReference type="GO" id="GO:0031032">
    <property type="term" value="P:actomyosin structure organization"/>
    <property type="evidence" value="ECO:0007669"/>
    <property type="project" value="TreeGrafter"/>
</dbReference>
<keyword evidence="16 18" id="KW-0175">Coiled coil</keyword>
<dbReference type="InterPro" id="IPR015008">
    <property type="entry name" value="ROCK_Rho-bd_dom"/>
</dbReference>
<dbReference type="InterPro" id="IPR002219">
    <property type="entry name" value="PKC_DAG/PE"/>
</dbReference>
<dbReference type="SMART" id="SM00220">
    <property type="entry name" value="S_TKc"/>
    <property type="match status" value="1"/>
</dbReference>
<evidence type="ECO:0000256" key="10">
    <source>
        <dbReference type="ARBA" id="ARBA00022741"/>
    </source>
</evidence>
<evidence type="ECO:0000256" key="20">
    <source>
        <dbReference type="SAM" id="Coils"/>
    </source>
</evidence>
<evidence type="ECO:0000259" key="23">
    <source>
        <dbReference type="PROSITE" id="PS51285"/>
    </source>
</evidence>
<dbReference type="GO" id="GO:0030866">
    <property type="term" value="P:cortical actin cytoskeleton organization"/>
    <property type="evidence" value="ECO:0007669"/>
    <property type="project" value="TreeGrafter"/>
</dbReference>
<sequence>MEQDELLHQLVDPKSPINIESLLDTITALVNDCKIPVLMRMKSVDNFISRYERVVESVAALRMKATDFRQLKVIGRGAFGEVHLVRHTRTNTVYAMKMLNKDDMVCVANFLEICCMTIKRADSAFFWEERDIMAHANSEWIVRLQYAFQDPRHLYMVMEYMPGGDLVNLMTSYEVSEKWTRFYTAELVEALAALHGMGYIHRDVKPDNMLISRSGHIKLADFGTCVKMNANGVVRCSTAVGTPDYISPEVLRNQGQDSEFGKEVDWWSVGVFIYEMLVGETPFYAEALVSTYTNIMNHQTSLRFPDEPLISNQAKDIIKKFLSAAPERLGKNNVDEIRNHKFFKNDEWTFETLRDATPPIIPTLRSDDDTTHFEEIETRDRDNASDFQLPKTFNGNQLPFIGFTYSNEYSPVKKLLHGASSNGVQNGVEQKPVVVQQPLTNGHSTGIPEEQYEQVVLELDTKKRELELLKDSISRTEIRAKLIETEKNSLSSKINDLERELKENKDRLRLGADSDAKVNELSVELRMSKEYNGEMENELSKFRDKCEQLKEDLRKKSGELAQEKNETQRVLQQKKNAEEAFAEIKRDHEMLQTREAEKTLQLKKALDERKENGAYQQSVAKATDAEWERKMQYYEKQLEQATDDRKREEQKRTAAEFDQSRVARKLAGIEANYELLQNDYTNMKEARKDLERDLQDVIAEKRRLEIRVEQLMDSRNTDERVLNLCQEELLESQEEAKYKEDGLKGKIDGIRNELENEKMKSQTLEENLIVADKERGMLKMEVQELMQRHKWEMANKEQNLKHIENQLEELKEHSRIESTEQESNDKKTIADLNKKLELEKAHKKAVINKLEEEMAKRQPLKKGDKGITKSALIKKEREIVGLKNAEHPECLFFFQMSLQQENQHLQQKMSEMYMDSEKQGEHFSYQMQEMSQLIETLRDELKEYKDEYPHRHSVNRYEDKRSLDSREGIPTSISHQNIQIDGWLSLRDMTKKSRKPKWTNYFVILNEYAFTIYTDEKHLNSVVLTIEAGAMAHVRHVTSADLRNVDDNQLPKIFHIMYDDTSSNSSRHASNSDLSICEPREEGWKRHDFQELSYHTRTYCDDCGKKLSDFIRPTPAFECKNCHYKTHKEHIAQGTITMCRYTGLSRELVLMGTHKEVCNQWVSQLRRFIEASRPANVSVSRVSSRRHVGGPGSSA</sequence>
<keyword evidence="26" id="KW-1185">Reference proteome</keyword>
<dbReference type="PANTHER" id="PTHR22988">
    <property type="entry name" value="MYOTONIC DYSTROPHY S/T KINASE-RELATED"/>
    <property type="match status" value="1"/>
</dbReference>
<keyword evidence="5" id="KW-0963">Cytoplasm</keyword>
<keyword evidence="15" id="KW-0460">Magnesium</keyword>
<evidence type="ECO:0000256" key="19">
    <source>
        <dbReference type="PROSITE-ProRule" id="PRU10141"/>
    </source>
</evidence>
<evidence type="ECO:0000256" key="15">
    <source>
        <dbReference type="ARBA" id="ARBA00022842"/>
    </source>
</evidence>
<evidence type="ECO:0000256" key="5">
    <source>
        <dbReference type="ARBA" id="ARBA00022490"/>
    </source>
</evidence>
<reference evidence="26" key="1">
    <citation type="submission" date="2017-10" db="EMBL/GenBank/DDBJ databases">
        <title>Rapid genome shrinkage in a self-fertile nematode reveals novel sperm competition proteins.</title>
        <authorList>
            <person name="Yin D."/>
            <person name="Schwarz E.M."/>
            <person name="Thomas C.G."/>
            <person name="Felde R.L."/>
            <person name="Korf I.F."/>
            <person name="Cutter A.D."/>
            <person name="Schartner C.M."/>
            <person name="Ralston E.J."/>
            <person name="Meyer B.J."/>
            <person name="Haag E.S."/>
        </authorList>
    </citation>
    <scope>NUCLEOTIDE SEQUENCE [LARGE SCALE GENOMIC DNA]</scope>
    <source>
        <strain evidence="26">JU1422</strain>
    </source>
</reference>
<feature type="domain" description="RhoBD" evidence="24">
    <location>
        <begin position="797"/>
        <end position="859"/>
    </location>
</feature>
<proteinExistence type="inferred from homology"/>
<evidence type="ECO:0000256" key="16">
    <source>
        <dbReference type="ARBA" id="ARBA00023054"/>
    </source>
</evidence>
<evidence type="ECO:0000256" key="12">
    <source>
        <dbReference type="ARBA" id="ARBA00022777"/>
    </source>
</evidence>
<keyword evidence="11" id="KW-0863">Zinc-finger</keyword>
<evidence type="ECO:0000256" key="11">
    <source>
        <dbReference type="ARBA" id="ARBA00022771"/>
    </source>
</evidence>
<dbReference type="PROSITE" id="PS50011">
    <property type="entry name" value="PROTEIN_KINASE_DOM"/>
    <property type="match status" value="1"/>
</dbReference>
<dbReference type="CDD" id="cd20813">
    <property type="entry name" value="C1_ROCK"/>
    <property type="match status" value="1"/>
</dbReference>
<dbReference type="GO" id="GO:0072518">
    <property type="term" value="F:Rho-dependent protein serine/threonine kinase activity"/>
    <property type="evidence" value="ECO:0007669"/>
    <property type="project" value="TreeGrafter"/>
</dbReference>
<feature type="coiled-coil region" evidence="20">
    <location>
        <begin position="452"/>
        <end position="507"/>
    </location>
</feature>
<feature type="domain" description="Phorbol-ester/DAG-type" evidence="22">
    <location>
        <begin position="1086"/>
        <end position="1139"/>
    </location>
</feature>
<feature type="coiled-coil region" evidence="20">
    <location>
        <begin position="532"/>
        <end position="594"/>
    </location>
</feature>
<dbReference type="GO" id="GO:0000281">
    <property type="term" value="P:mitotic cytokinesis"/>
    <property type="evidence" value="ECO:0007669"/>
    <property type="project" value="TreeGrafter"/>
</dbReference>
<comment type="similarity">
    <text evidence="3">Belongs to the protein kinase superfamily. AGC Ser/Thr protein kinase family.</text>
</comment>
<name>A0A2G5VEQ8_9PELO</name>
<evidence type="ECO:0000256" key="17">
    <source>
        <dbReference type="ARBA" id="ARBA00023212"/>
    </source>
</evidence>
<dbReference type="EC" id="2.7.11.1" evidence="4"/>
<comment type="caution">
    <text evidence="25">The sequence shown here is derived from an EMBL/GenBank/DDBJ whole genome shotgun (WGS) entry which is preliminary data.</text>
</comment>
<evidence type="ECO:0000313" key="25">
    <source>
        <dbReference type="EMBL" id="PIC50243.1"/>
    </source>
</evidence>
<dbReference type="FunFam" id="3.30.200.20:FF:000017">
    <property type="entry name" value="Non-specific serine/threonine protein kinase"/>
    <property type="match status" value="1"/>
</dbReference>